<keyword evidence="1" id="KW-0472">Membrane</keyword>
<dbReference type="Pfam" id="PF06912">
    <property type="entry name" value="DUF1275"/>
    <property type="match status" value="1"/>
</dbReference>
<evidence type="ECO:0000313" key="3">
    <source>
        <dbReference type="Proteomes" id="UP000248311"/>
    </source>
</evidence>
<feature type="transmembrane region" description="Helical" evidence="1">
    <location>
        <begin position="50"/>
        <end position="74"/>
    </location>
</feature>
<feature type="transmembrane region" description="Helical" evidence="1">
    <location>
        <begin position="86"/>
        <end position="106"/>
    </location>
</feature>
<evidence type="ECO:0000256" key="1">
    <source>
        <dbReference type="SAM" id="Phobius"/>
    </source>
</evidence>
<dbReference type="Proteomes" id="UP000248311">
    <property type="component" value="Unassembled WGS sequence"/>
</dbReference>
<keyword evidence="3" id="KW-1185">Reference proteome</keyword>
<dbReference type="EMBL" id="QJTE01000002">
    <property type="protein sequence ID" value="PYE84536.1"/>
    <property type="molecule type" value="Genomic_DNA"/>
</dbReference>
<feature type="transmembrane region" description="Helical" evidence="1">
    <location>
        <begin position="193"/>
        <end position="213"/>
    </location>
</feature>
<dbReference type="PANTHER" id="PTHR37314:SF4">
    <property type="entry name" value="UPF0700 TRANSMEMBRANE PROTEIN YOAK"/>
    <property type="match status" value="1"/>
</dbReference>
<feature type="transmembrane region" description="Helical" evidence="1">
    <location>
        <begin position="7"/>
        <end position="30"/>
    </location>
</feature>
<protein>
    <submittedName>
        <fullName evidence="2">Uncharacterized membrane protein YoaK (UPF0700 family)</fullName>
    </submittedName>
</protein>
<dbReference type="InterPro" id="IPR010699">
    <property type="entry name" value="DUF1275"/>
</dbReference>
<comment type="caution">
    <text evidence="2">The sequence shown here is derived from an EMBL/GenBank/DDBJ whole genome shotgun (WGS) entry which is preliminary data.</text>
</comment>
<keyword evidence="1" id="KW-1133">Transmembrane helix</keyword>
<accession>A0A318SW09</accession>
<dbReference type="PANTHER" id="PTHR37314">
    <property type="entry name" value="SLR0142 PROTEIN"/>
    <property type="match status" value="1"/>
</dbReference>
<proteinExistence type="predicted"/>
<name>A0A318SW09_9RHOB</name>
<sequence length="219" mass="21488">MSAPQPGIYRLAVALAALAGAVDAIGFLHFGELYVSFMSGNTTQAGLDAAAGRVSGVGAALSLIAAFVTGVVAGELAGAGAGRWRIAVLLAVLALSLAGVTALVAAQGRPTAATGPLLALVMGLQNAVLHRQGAAGLALTYVTGTLVNLGRALADAAMGRGPWRVALRFAGLWAGLCTGAVLGAVLAMRDAGLALGCAAGAAALLCALSLLLLEPRAPR</sequence>
<dbReference type="AlphaFoldDB" id="A0A318SW09"/>
<dbReference type="RefSeq" id="WP_110813621.1">
    <property type="nucleotide sequence ID" value="NZ_QJTE01000002.1"/>
</dbReference>
<reference evidence="2 3" key="1">
    <citation type="submission" date="2018-06" db="EMBL/GenBank/DDBJ databases">
        <title>Genomic Encyclopedia of Type Strains, Phase III (KMG-III): the genomes of soil and plant-associated and newly described type strains.</title>
        <authorList>
            <person name="Whitman W."/>
        </authorList>
    </citation>
    <scope>NUCLEOTIDE SEQUENCE [LARGE SCALE GENOMIC DNA]</scope>
    <source>
        <strain evidence="2 3">CECT 9025</strain>
    </source>
</reference>
<gene>
    <name evidence="2" type="ORF">DFP88_102336</name>
</gene>
<evidence type="ECO:0000313" key="2">
    <source>
        <dbReference type="EMBL" id="PYE84536.1"/>
    </source>
</evidence>
<organism evidence="2 3">
    <name type="scientific">Pseudoroseicyclus aestuarii</name>
    <dbReference type="NCBI Taxonomy" id="1795041"/>
    <lineage>
        <taxon>Bacteria</taxon>
        <taxon>Pseudomonadati</taxon>
        <taxon>Pseudomonadota</taxon>
        <taxon>Alphaproteobacteria</taxon>
        <taxon>Rhodobacterales</taxon>
        <taxon>Paracoccaceae</taxon>
        <taxon>Pseudoroseicyclus</taxon>
    </lineage>
</organism>
<feature type="transmembrane region" description="Helical" evidence="1">
    <location>
        <begin position="165"/>
        <end position="187"/>
    </location>
</feature>
<keyword evidence="1" id="KW-0812">Transmembrane</keyword>
<feature type="transmembrane region" description="Helical" evidence="1">
    <location>
        <begin position="134"/>
        <end position="153"/>
    </location>
</feature>
<dbReference type="OrthoDB" id="885342at2"/>